<comment type="caution">
    <text evidence="1">The sequence shown here is derived from an EMBL/GenBank/DDBJ whole genome shotgun (WGS) entry which is preliminary data.</text>
</comment>
<organism evidence="1 2">
    <name type="scientific">Vineibacter terrae</name>
    <dbReference type="NCBI Taxonomy" id="2586908"/>
    <lineage>
        <taxon>Bacteria</taxon>
        <taxon>Pseudomonadati</taxon>
        <taxon>Pseudomonadota</taxon>
        <taxon>Alphaproteobacteria</taxon>
        <taxon>Hyphomicrobiales</taxon>
        <taxon>Vineibacter</taxon>
    </lineage>
</organism>
<reference evidence="1 2" key="1">
    <citation type="submission" date="2019-06" db="EMBL/GenBank/DDBJ databases">
        <title>New taxonomy in bacterial strain CC-CFT640, isolated from vineyard.</title>
        <authorList>
            <person name="Lin S.-Y."/>
            <person name="Tsai C.-F."/>
            <person name="Young C.-C."/>
        </authorList>
    </citation>
    <scope>NUCLEOTIDE SEQUENCE [LARGE SCALE GENOMIC DNA]</scope>
    <source>
        <strain evidence="1 2">CC-CFT640</strain>
    </source>
</reference>
<dbReference type="AlphaFoldDB" id="A0A5C8PB40"/>
<evidence type="ECO:0000313" key="1">
    <source>
        <dbReference type="EMBL" id="TXL71006.1"/>
    </source>
</evidence>
<dbReference type="RefSeq" id="WP_147851121.1">
    <property type="nucleotide sequence ID" value="NZ_VDUZ01000050.1"/>
</dbReference>
<dbReference type="PANTHER" id="PTHR33835:SF1">
    <property type="entry name" value="METALLO-BETA-LACTAMASE DOMAIN-CONTAINING PROTEIN"/>
    <property type="match status" value="1"/>
</dbReference>
<dbReference type="EMBL" id="VDUZ01000050">
    <property type="protein sequence ID" value="TXL71006.1"/>
    <property type="molecule type" value="Genomic_DNA"/>
</dbReference>
<proteinExistence type="predicted"/>
<gene>
    <name evidence="1" type="ORF">FHP25_32210</name>
</gene>
<name>A0A5C8PB40_9HYPH</name>
<keyword evidence="2" id="KW-1185">Reference proteome</keyword>
<dbReference type="PANTHER" id="PTHR33835">
    <property type="entry name" value="YALI0C07656P"/>
    <property type="match status" value="1"/>
</dbReference>
<accession>A0A5C8PB40</accession>
<dbReference type="InterPro" id="IPR025638">
    <property type="entry name" value="DUF4336"/>
</dbReference>
<dbReference type="Proteomes" id="UP000321638">
    <property type="component" value="Unassembled WGS sequence"/>
</dbReference>
<dbReference type="InterPro" id="IPR036866">
    <property type="entry name" value="RibonucZ/Hydroxyglut_hydro"/>
</dbReference>
<sequence length="246" mass="28621">MAHGIDITYAPTDTLKAVADDVWIVDGPAIRFGFPKMSFPTRMTVIRLRDDALFIHSPTPLPPELKSAIEAIGTPRWIIGPNRIHYWWIPVWRDAYRAADVYLAPGIRRRARGRIDFPAHELARATGYPWDTSIATLPVRGRYMTECVFFHRPSRTLVLTDLIENFEAEKLGFWTRWLTRLGGAQDPDGRMPRDMRLTYPKAELRRALGIMIAWEPDRIILAHGRWYDRDAVNELRRAFRWLLDRS</sequence>
<dbReference type="OrthoDB" id="450111at2"/>
<dbReference type="SUPFAM" id="SSF56281">
    <property type="entry name" value="Metallo-hydrolase/oxidoreductase"/>
    <property type="match status" value="1"/>
</dbReference>
<protein>
    <submittedName>
        <fullName evidence="1">DUF4336 domain-containing protein</fullName>
    </submittedName>
</protein>
<dbReference type="Pfam" id="PF14234">
    <property type="entry name" value="DUF4336"/>
    <property type="match status" value="1"/>
</dbReference>
<evidence type="ECO:0000313" key="2">
    <source>
        <dbReference type="Proteomes" id="UP000321638"/>
    </source>
</evidence>